<dbReference type="AlphaFoldDB" id="A0A8J2HMT1"/>
<comment type="caution">
    <text evidence="1">The sequence shown here is derived from an EMBL/GenBank/DDBJ whole genome shotgun (WGS) entry which is preliminary data.</text>
</comment>
<sequence>MGSCFGRCFSNVTDPFTFRLNILFAYKTIYRLFTYIFFPYRYFRHTGSHTHEEEQVELDPCMSQEYDRSSSKKKDMEEYQCLWNLLKILGRKNQINTKDLNHEIMRQLDPI</sequence>
<protein>
    <submittedName>
        <fullName evidence="1">Uncharacterized protein</fullName>
    </submittedName>
</protein>
<keyword evidence="2" id="KW-1185">Reference proteome</keyword>
<proteinExistence type="predicted"/>
<accession>A0A8J2HMT1</accession>
<reference evidence="1" key="1">
    <citation type="submission" date="2021-04" db="EMBL/GenBank/DDBJ databases">
        <authorList>
            <person name="Chebbi M.A.C M."/>
        </authorList>
    </citation>
    <scope>NUCLEOTIDE SEQUENCE</scope>
</reference>
<dbReference type="OrthoDB" id="6423726at2759"/>
<evidence type="ECO:0000313" key="2">
    <source>
        <dbReference type="Proteomes" id="UP000786811"/>
    </source>
</evidence>
<name>A0A8J2HMT1_COTCN</name>
<dbReference type="Proteomes" id="UP000786811">
    <property type="component" value="Unassembled WGS sequence"/>
</dbReference>
<organism evidence="1 2">
    <name type="scientific">Cotesia congregata</name>
    <name type="common">Parasitoid wasp</name>
    <name type="synonym">Apanteles congregatus</name>
    <dbReference type="NCBI Taxonomy" id="51543"/>
    <lineage>
        <taxon>Eukaryota</taxon>
        <taxon>Metazoa</taxon>
        <taxon>Ecdysozoa</taxon>
        <taxon>Arthropoda</taxon>
        <taxon>Hexapoda</taxon>
        <taxon>Insecta</taxon>
        <taxon>Pterygota</taxon>
        <taxon>Neoptera</taxon>
        <taxon>Endopterygota</taxon>
        <taxon>Hymenoptera</taxon>
        <taxon>Apocrita</taxon>
        <taxon>Ichneumonoidea</taxon>
        <taxon>Braconidae</taxon>
        <taxon>Microgastrinae</taxon>
        <taxon>Cotesia</taxon>
    </lineage>
</organism>
<dbReference type="EMBL" id="CAJNRD030001124">
    <property type="protein sequence ID" value="CAG5107152.1"/>
    <property type="molecule type" value="Genomic_DNA"/>
</dbReference>
<evidence type="ECO:0000313" key="1">
    <source>
        <dbReference type="EMBL" id="CAG5107152.1"/>
    </source>
</evidence>
<gene>
    <name evidence="1" type="ORF">HICCMSTLAB_LOCUS12606</name>
</gene>